<keyword evidence="2" id="KW-0732">Signal</keyword>
<evidence type="ECO:0000256" key="1">
    <source>
        <dbReference type="SAM" id="MobiDB-lite"/>
    </source>
</evidence>
<dbReference type="AlphaFoldDB" id="A0AAE9L199"/>
<proteinExistence type="predicted"/>
<protein>
    <submittedName>
        <fullName evidence="4">YXWGXW repeat-containing protein</fullName>
    </submittedName>
</protein>
<gene>
    <name evidence="3" type="ORF">FGG12_24370</name>
    <name evidence="4" type="ORF">M5D45_10975</name>
</gene>
<dbReference type="KEGG" id="ccam:M5D45_10975"/>
<evidence type="ECO:0000313" key="4">
    <source>
        <dbReference type="EMBL" id="URF03074.1"/>
    </source>
</evidence>
<evidence type="ECO:0000313" key="5">
    <source>
        <dbReference type="Proteomes" id="UP000318943"/>
    </source>
</evidence>
<dbReference type="Proteomes" id="UP001056132">
    <property type="component" value="Chromosome 1"/>
</dbReference>
<name>A0AAE9L199_9BURK</name>
<feature type="chain" id="PRO_5041933820" evidence="2">
    <location>
        <begin position="35"/>
        <end position="140"/>
    </location>
</feature>
<dbReference type="InterPro" id="IPR024447">
    <property type="entry name" value="YXWGXW_rpt"/>
</dbReference>
<evidence type="ECO:0000256" key="2">
    <source>
        <dbReference type="SAM" id="SignalP"/>
    </source>
</evidence>
<feature type="region of interest" description="Disordered" evidence="1">
    <location>
        <begin position="105"/>
        <end position="140"/>
    </location>
</feature>
<feature type="compositionally biased region" description="Basic and acidic residues" evidence="1">
    <location>
        <begin position="118"/>
        <end position="127"/>
    </location>
</feature>
<feature type="signal peptide" evidence="2">
    <location>
        <begin position="1"/>
        <end position="34"/>
    </location>
</feature>
<organism evidence="4 6">
    <name type="scientific">Cupriavidus campinensis</name>
    <dbReference type="NCBI Taxonomy" id="151783"/>
    <lineage>
        <taxon>Bacteria</taxon>
        <taxon>Pseudomonadati</taxon>
        <taxon>Pseudomonadota</taxon>
        <taxon>Betaproteobacteria</taxon>
        <taxon>Burkholderiales</taxon>
        <taxon>Burkholderiaceae</taxon>
        <taxon>Cupriavidus</taxon>
    </lineage>
</organism>
<dbReference type="RefSeq" id="WP_144201845.1">
    <property type="nucleotide sequence ID" value="NZ_CAJPVH010000083.1"/>
</dbReference>
<reference evidence="3 5" key="1">
    <citation type="submission" date="2019-05" db="EMBL/GenBank/DDBJ databases">
        <title>Whole genome sequence analysis of Cupriavidus campinensis S14E4C strain.</title>
        <authorList>
            <person name="Abbaszade G."/>
            <person name="Szabo A."/>
            <person name="Toumi M."/>
            <person name="Toth E."/>
        </authorList>
    </citation>
    <scope>NUCLEOTIDE SEQUENCE [LARGE SCALE GENOMIC DNA]</scope>
    <source>
        <strain evidence="3 5">S14E4C</strain>
    </source>
</reference>
<reference evidence="4" key="2">
    <citation type="journal article" date="2022" name="Microbiol. Resour. Announc.">
        <title>Genome Sequence of Cupriavidus campinensis Strain G5, a Member of a Bacterial Consortium Capable of Polyethylene Degradation.</title>
        <authorList>
            <person name="Schneider B."/>
            <person name="Pfeiffer F."/>
            <person name="Dyall-Smith M."/>
            <person name="Kunte H.J."/>
        </authorList>
    </citation>
    <scope>NUCLEOTIDE SEQUENCE</scope>
    <source>
        <strain evidence="4">G5</strain>
    </source>
</reference>
<dbReference type="Proteomes" id="UP000318943">
    <property type="component" value="Unassembled WGS sequence"/>
</dbReference>
<dbReference type="EMBL" id="VCIZ01000018">
    <property type="protein sequence ID" value="TSP10105.1"/>
    <property type="molecule type" value="Genomic_DNA"/>
</dbReference>
<dbReference type="Pfam" id="PF12779">
    <property type="entry name" value="WXXGXW"/>
    <property type="match status" value="1"/>
</dbReference>
<keyword evidence="5" id="KW-1185">Reference proteome</keyword>
<reference evidence="4" key="3">
    <citation type="submission" date="2022-05" db="EMBL/GenBank/DDBJ databases">
        <authorList>
            <person name="Kunte H.-J."/>
        </authorList>
    </citation>
    <scope>NUCLEOTIDE SEQUENCE</scope>
    <source>
        <strain evidence="4">G5</strain>
    </source>
</reference>
<accession>A0AAE9L199</accession>
<dbReference type="EMBL" id="CP097330">
    <property type="protein sequence ID" value="URF03074.1"/>
    <property type="molecule type" value="Genomic_DNA"/>
</dbReference>
<evidence type="ECO:0000313" key="3">
    <source>
        <dbReference type="EMBL" id="TSP10105.1"/>
    </source>
</evidence>
<evidence type="ECO:0000313" key="6">
    <source>
        <dbReference type="Proteomes" id="UP001056132"/>
    </source>
</evidence>
<sequence length="140" mass="15704">MPELQDKFQRRLVRAMTGATLLVATLAFAPAAMAQVNIHIGIGTPPPAPIYEAVPAPRHGYIWQPGYWAWDDHGHKHKWKQGKWAKDRPGYVYESPRWVQASNGWVMQPERWNQGPGDHGKYKDKGGKGCPPGHAKKGEC</sequence>